<dbReference type="PROSITE" id="PS51257">
    <property type="entry name" value="PROKAR_LIPOPROTEIN"/>
    <property type="match status" value="1"/>
</dbReference>
<protein>
    <recommendedName>
        <fullName evidence="6">Thrombospondin</fullName>
    </recommendedName>
</protein>
<evidence type="ECO:0000313" key="5">
    <source>
        <dbReference type="Proteomes" id="UP000590068"/>
    </source>
</evidence>
<keyword evidence="1" id="KW-0732">Signal</keyword>
<dbReference type="SUPFAM" id="SSF117074">
    <property type="entry name" value="Hypothetical protein PA1324"/>
    <property type="match status" value="1"/>
</dbReference>
<evidence type="ECO:0000256" key="2">
    <source>
        <dbReference type="ARBA" id="ARBA00022837"/>
    </source>
</evidence>
<evidence type="ECO:0000256" key="1">
    <source>
        <dbReference type="ARBA" id="ARBA00022729"/>
    </source>
</evidence>
<sequence>MKRNLIVLAVSSCFITACSDSDDAITPNSNQNLDVKAIDGYLNGANVWLDVNSNFVMDEGEPAAISGEGGEASLDVTGVEGYEKYPVVVQAIKGVTIDEDNPDKAINYDFIMTAPAGETNITPLSTLVKLNMDTTNSSKEEAVVAVSEKLNISQEKILSDYIEDPETANKARNLVGSGVLPDSSQDAATVFETENYYSEDETLAQVSQLVKELEPTEAIITDGDSLSVVETDDDTDNDGYLNSEDVFPLNANEWLDSDEDGVGDNSDALPQDPNETVDSDGDGVGDSSDIFPLDPAESKDSDGDKVGDNADAFPNDPNETVDSDGDGFGDNSDVFPLDPTENKDSDGDKVGDNTDAFPLDPYESKDTDGDSIGDNEDVFPTDPNESQDLDGDQIGDNADIDDDNDLIADLEDNCPSINNPTQKDYDEDGIGDACDSEELATFSNAQFDSSKWL</sequence>
<proteinExistence type="predicted"/>
<dbReference type="PANTHER" id="PTHR10199">
    <property type="entry name" value="THROMBOSPONDIN"/>
    <property type="match status" value="1"/>
</dbReference>
<feature type="compositionally biased region" description="Acidic residues" evidence="3">
    <location>
        <begin position="369"/>
        <end position="412"/>
    </location>
</feature>
<comment type="caution">
    <text evidence="4">The sequence shown here is derived from an EMBL/GenBank/DDBJ whole genome shotgun (WGS) entry which is preliminary data.</text>
</comment>
<dbReference type="PANTHER" id="PTHR10199:SF119">
    <property type="entry name" value="RE20510P"/>
    <property type="match status" value="1"/>
</dbReference>
<organism evidence="4 5">
    <name type="scientific">Vibrio breoganii</name>
    <dbReference type="NCBI Taxonomy" id="553239"/>
    <lineage>
        <taxon>Bacteria</taxon>
        <taxon>Pseudomonadati</taxon>
        <taxon>Pseudomonadota</taxon>
        <taxon>Gammaproteobacteria</taxon>
        <taxon>Vibrionales</taxon>
        <taxon>Vibrionaceae</taxon>
        <taxon>Vibrio</taxon>
    </lineage>
</organism>
<dbReference type="InterPro" id="IPR028974">
    <property type="entry name" value="TSP_type-3_rpt"/>
</dbReference>
<dbReference type="EMBL" id="JABCJR010000053">
    <property type="protein sequence ID" value="NMR71835.1"/>
    <property type="molecule type" value="Genomic_DNA"/>
</dbReference>
<evidence type="ECO:0000256" key="3">
    <source>
        <dbReference type="SAM" id="MobiDB-lite"/>
    </source>
</evidence>
<feature type="compositionally biased region" description="Basic and acidic residues" evidence="3">
    <location>
        <begin position="340"/>
        <end position="352"/>
    </location>
</feature>
<reference evidence="4 5" key="1">
    <citation type="submission" date="2020-04" db="EMBL/GenBank/DDBJ databases">
        <title>WGS-Seq of Vibrio isolated by the O'Toole Lab.</title>
        <authorList>
            <person name="Mckone K.P."/>
            <person name="Whitaker R."/>
            <person name="Sevigney J.L."/>
            <person name="Herring J.B."/>
            <person name="O'Toole G."/>
        </authorList>
    </citation>
    <scope>NUCLEOTIDE SEQUENCE [LARGE SCALE GENOMIC DNA]</scope>
    <source>
        <strain evidence="4 5">BS_02</strain>
    </source>
</reference>
<keyword evidence="2" id="KW-0106">Calcium</keyword>
<dbReference type="SUPFAM" id="SSF103647">
    <property type="entry name" value="TSP type-3 repeat"/>
    <property type="match status" value="2"/>
</dbReference>
<dbReference type="RefSeq" id="WP_102443408.1">
    <property type="nucleotide sequence ID" value="NZ_JABBXC010000054.1"/>
</dbReference>
<dbReference type="Pfam" id="PF02412">
    <property type="entry name" value="TSP_3"/>
    <property type="match status" value="2"/>
</dbReference>
<dbReference type="Proteomes" id="UP000590068">
    <property type="component" value="Unassembled WGS sequence"/>
</dbReference>
<feature type="compositionally biased region" description="Basic and acidic residues" evidence="3">
    <location>
        <begin position="296"/>
        <end position="308"/>
    </location>
</feature>
<feature type="region of interest" description="Disordered" evidence="3">
    <location>
        <begin position="222"/>
        <end position="432"/>
    </location>
</feature>
<evidence type="ECO:0000313" key="4">
    <source>
        <dbReference type="EMBL" id="NMR71835.1"/>
    </source>
</evidence>
<accession>A0ABX1UGG0</accession>
<dbReference type="Gene3D" id="4.10.1080.10">
    <property type="entry name" value="TSP type-3 repeat"/>
    <property type="match status" value="2"/>
</dbReference>
<dbReference type="InterPro" id="IPR003367">
    <property type="entry name" value="Thrombospondin_3-like_rpt"/>
</dbReference>
<evidence type="ECO:0008006" key="6">
    <source>
        <dbReference type="Google" id="ProtNLM"/>
    </source>
</evidence>
<name>A0ABX1UGG0_9VIBR</name>
<keyword evidence="5" id="KW-1185">Reference proteome</keyword>
<gene>
    <name evidence="4" type="ORF">HJ568_18080</name>
</gene>